<dbReference type="Gene3D" id="1.10.10.60">
    <property type="entry name" value="Homeodomain-like"/>
    <property type="match status" value="2"/>
</dbReference>
<dbReference type="RefSeq" id="WP_014370553.1">
    <property type="nucleotide sequence ID" value="NC_016935.1"/>
</dbReference>
<dbReference type="SUPFAM" id="SSF51215">
    <property type="entry name" value="Regulatory protein AraC"/>
    <property type="match status" value="1"/>
</dbReference>
<sequence>MIDVHLDWFTTDHQFQFFIQYGGHEDDMELHRHVDFSELVVVLNGNATHRVNAETSFIKKGDVFVIDGATPHAYIDPHHFKICNIMYRPEMLRSAGPDLRMSNGYQALFVLEPFYRHLHPYQSKLSLPIPSLEYVFSLIKVMIEEYQHKIQGYQTMLNARFMELVVYLSRQYENQERHGDPSNLMHLAAAISYMEDQYLKSISLEEIAAESNISVRHLNRIFRSYYQTTPFAYLQRLRLEHACMMLKKTGLPITEISHESGFNDSNYFTRQFTKVYGQSPKAYRQSCGDRPYRV</sequence>
<organism evidence="5 6">
    <name type="scientific">Paenibacillus mucilaginosus 3016</name>
    <dbReference type="NCBI Taxonomy" id="1116391"/>
    <lineage>
        <taxon>Bacteria</taxon>
        <taxon>Bacillati</taxon>
        <taxon>Bacillota</taxon>
        <taxon>Bacilli</taxon>
        <taxon>Bacillales</taxon>
        <taxon>Paenibacillaceae</taxon>
        <taxon>Paenibacillus</taxon>
    </lineage>
</organism>
<dbReference type="KEGG" id="pmq:PM3016_3828"/>
<dbReference type="InterPro" id="IPR018060">
    <property type="entry name" value="HTH_AraC"/>
</dbReference>
<dbReference type="GO" id="GO:0003700">
    <property type="term" value="F:DNA-binding transcription factor activity"/>
    <property type="evidence" value="ECO:0007669"/>
    <property type="project" value="InterPro"/>
</dbReference>
<dbReference type="STRING" id="1116391.PM3016_3828"/>
<dbReference type="PROSITE" id="PS01124">
    <property type="entry name" value="HTH_ARAC_FAMILY_2"/>
    <property type="match status" value="1"/>
</dbReference>
<dbReference type="AlphaFoldDB" id="H6NDC6"/>
<dbReference type="SMART" id="SM00342">
    <property type="entry name" value="HTH_ARAC"/>
    <property type="match status" value="1"/>
</dbReference>
<dbReference type="PANTHER" id="PTHR43280">
    <property type="entry name" value="ARAC-FAMILY TRANSCRIPTIONAL REGULATOR"/>
    <property type="match status" value="1"/>
</dbReference>
<dbReference type="InterPro" id="IPR013096">
    <property type="entry name" value="Cupin_2"/>
</dbReference>
<keyword evidence="3" id="KW-0804">Transcription</keyword>
<dbReference type="InterPro" id="IPR037923">
    <property type="entry name" value="HTH-like"/>
</dbReference>
<dbReference type="Pfam" id="PF12833">
    <property type="entry name" value="HTH_18"/>
    <property type="match status" value="1"/>
</dbReference>
<evidence type="ECO:0000256" key="1">
    <source>
        <dbReference type="ARBA" id="ARBA00023015"/>
    </source>
</evidence>
<protein>
    <submittedName>
        <fullName evidence="5">AraC family transcriptional regulator</fullName>
    </submittedName>
</protein>
<dbReference type="GO" id="GO:0043565">
    <property type="term" value="F:sequence-specific DNA binding"/>
    <property type="evidence" value="ECO:0007669"/>
    <property type="project" value="InterPro"/>
</dbReference>
<keyword evidence="1" id="KW-0805">Transcription regulation</keyword>
<dbReference type="PANTHER" id="PTHR43280:SF28">
    <property type="entry name" value="HTH-TYPE TRANSCRIPTIONAL ACTIVATOR RHAS"/>
    <property type="match status" value="1"/>
</dbReference>
<name>H6NDC6_9BACL</name>
<accession>H6NDC6</accession>
<dbReference type="InterPro" id="IPR014710">
    <property type="entry name" value="RmlC-like_jellyroll"/>
</dbReference>
<dbReference type="Gene3D" id="2.60.120.10">
    <property type="entry name" value="Jelly Rolls"/>
    <property type="match status" value="1"/>
</dbReference>
<dbReference type="PRINTS" id="PR00032">
    <property type="entry name" value="HTHARAC"/>
</dbReference>
<dbReference type="SUPFAM" id="SSF46689">
    <property type="entry name" value="Homeodomain-like"/>
    <property type="match status" value="2"/>
</dbReference>
<dbReference type="Pfam" id="PF07883">
    <property type="entry name" value="Cupin_2"/>
    <property type="match status" value="1"/>
</dbReference>
<evidence type="ECO:0000313" key="5">
    <source>
        <dbReference type="EMBL" id="AFC30639.1"/>
    </source>
</evidence>
<evidence type="ECO:0000256" key="3">
    <source>
        <dbReference type="ARBA" id="ARBA00023163"/>
    </source>
</evidence>
<keyword evidence="6" id="KW-1185">Reference proteome</keyword>
<reference evidence="5 6" key="1">
    <citation type="journal article" date="2012" name="J. Bacteriol.">
        <title>Complete Genome Sequence of Paenibacillus mucilaginosus 3016, a Bacterium Functional as Microbial Fertilizer.</title>
        <authorList>
            <person name="Ma M."/>
            <person name="Wang Z."/>
            <person name="Li L."/>
            <person name="Jiang X."/>
            <person name="Guan D."/>
            <person name="Cao F."/>
            <person name="Chen H."/>
            <person name="Wang X."/>
            <person name="Shen D."/>
            <person name="Du B."/>
            <person name="Li J."/>
        </authorList>
    </citation>
    <scope>NUCLEOTIDE SEQUENCE [LARGE SCALE GENOMIC DNA]</scope>
    <source>
        <strain evidence="5 6">3016</strain>
    </source>
</reference>
<evidence type="ECO:0000256" key="2">
    <source>
        <dbReference type="ARBA" id="ARBA00023125"/>
    </source>
</evidence>
<dbReference type="PROSITE" id="PS00041">
    <property type="entry name" value="HTH_ARAC_FAMILY_1"/>
    <property type="match status" value="1"/>
</dbReference>
<evidence type="ECO:0000313" key="6">
    <source>
        <dbReference type="Proteomes" id="UP000007523"/>
    </source>
</evidence>
<dbReference type="Proteomes" id="UP000007523">
    <property type="component" value="Chromosome"/>
</dbReference>
<evidence type="ECO:0000259" key="4">
    <source>
        <dbReference type="PROSITE" id="PS01124"/>
    </source>
</evidence>
<dbReference type="EMBL" id="CP003235">
    <property type="protein sequence ID" value="AFC30639.1"/>
    <property type="molecule type" value="Genomic_DNA"/>
</dbReference>
<proteinExistence type="predicted"/>
<dbReference type="InterPro" id="IPR020449">
    <property type="entry name" value="Tscrpt_reg_AraC-type_HTH"/>
</dbReference>
<dbReference type="InterPro" id="IPR009057">
    <property type="entry name" value="Homeodomain-like_sf"/>
</dbReference>
<dbReference type="HOGENOM" id="CLU_000445_88_3_9"/>
<feature type="domain" description="HTH araC/xylS-type" evidence="4">
    <location>
        <begin position="188"/>
        <end position="286"/>
    </location>
</feature>
<keyword evidence="2" id="KW-0238">DNA-binding</keyword>
<gene>
    <name evidence="5" type="ORF">PM3016_3828</name>
</gene>
<dbReference type="InterPro" id="IPR018062">
    <property type="entry name" value="HTH_AraC-typ_CS"/>
</dbReference>